<dbReference type="GO" id="GO:0000159">
    <property type="term" value="C:protein phosphatase type 2A complex"/>
    <property type="evidence" value="ECO:0007669"/>
    <property type="project" value="InterPro"/>
</dbReference>
<gene>
    <name evidence="1" type="ORF">PPENT_87.1.T0060328</name>
</gene>
<organism evidence="1 2">
    <name type="scientific">Paramecium pentaurelia</name>
    <dbReference type="NCBI Taxonomy" id="43138"/>
    <lineage>
        <taxon>Eukaryota</taxon>
        <taxon>Sar</taxon>
        <taxon>Alveolata</taxon>
        <taxon>Ciliophora</taxon>
        <taxon>Intramacronucleata</taxon>
        <taxon>Oligohymenophorea</taxon>
        <taxon>Peniculida</taxon>
        <taxon>Parameciidae</taxon>
        <taxon>Paramecium</taxon>
    </lineage>
</organism>
<dbReference type="Proteomes" id="UP000689195">
    <property type="component" value="Unassembled WGS sequence"/>
</dbReference>
<proteinExistence type="predicted"/>
<comment type="caution">
    <text evidence="1">The sequence shown here is derived from an EMBL/GenBank/DDBJ whole genome shotgun (WGS) entry which is preliminary data.</text>
</comment>
<dbReference type="GO" id="GO:0019888">
    <property type="term" value="F:protein phosphatase regulator activity"/>
    <property type="evidence" value="ECO:0007669"/>
    <property type="project" value="InterPro"/>
</dbReference>
<dbReference type="OrthoDB" id="10264446at2759"/>
<reference evidence="1" key="1">
    <citation type="submission" date="2021-01" db="EMBL/GenBank/DDBJ databases">
        <authorList>
            <consortium name="Genoscope - CEA"/>
            <person name="William W."/>
        </authorList>
    </citation>
    <scope>NUCLEOTIDE SEQUENCE</scope>
</reference>
<name>A0A8S1SCL2_9CILI</name>
<dbReference type="Pfam" id="PF01603">
    <property type="entry name" value="B56"/>
    <property type="match status" value="1"/>
</dbReference>
<dbReference type="EMBL" id="CAJJDO010000006">
    <property type="protein sequence ID" value="CAD8137856.1"/>
    <property type="molecule type" value="Genomic_DNA"/>
</dbReference>
<accession>A0A8S1SCL2</accession>
<dbReference type="GO" id="GO:0007165">
    <property type="term" value="P:signal transduction"/>
    <property type="evidence" value="ECO:0007669"/>
    <property type="project" value="InterPro"/>
</dbReference>
<evidence type="ECO:0000313" key="2">
    <source>
        <dbReference type="Proteomes" id="UP000689195"/>
    </source>
</evidence>
<sequence>MLEVLIFNQSMNNFLFNCQLIARSQITQNIYHSFYNSVLLQLFYSDTKLVYRRKMKKKKLQMITYKQLRNRILVNIVSEFHFLKERNKLSFIQIVIIHLHKVQTCQIYHKQLLRCSMPFSSKNLTLAIFLAEGLLRYWPFANSVKEAIFFYHGFLHWNHLSKNYFNYQFSIQQKLINKWLIELCVSLRMIISKSYLRVVKYSHSLFSSLNSLIAIQTVISFFEIDYKAFVKEFNNNDPKFLYTIQDPKITKRPIKFEEVVKIIQQSILKTNLKMKQVFLIQKLAFSQNTMVLIMVITPYFDHNINNKNIQINFKKQWFGVRIGEIFQDKYILTQKVALFFLSQIHGGQIRT</sequence>
<dbReference type="InterPro" id="IPR002554">
    <property type="entry name" value="PP2A_B56"/>
</dbReference>
<protein>
    <submittedName>
        <fullName evidence="1">Uncharacterized protein</fullName>
    </submittedName>
</protein>
<dbReference type="PANTHER" id="PTHR10257:SF3">
    <property type="entry name" value="SERINE_THREONINE-PROTEIN PHOSPHATASE 2A 56 KDA REGULATORY SUBUNIT GAMMA ISOFORM"/>
    <property type="match status" value="1"/>
</dbReference>
<evidence type="ECO:0000313" key="1">
    <source>
        <dbReference type="EMBL" id="CAD8137856.1"/>
    </source>
</evidence>
<dbReference type="PANTHER" id="PTHR10257">
    <property type="entry name" value="SERINE/THREONINE PROTEIN PHOSPHATASE 2A PP2A REGULATORY SUBUNIT B"/>
    <property type="match status" value="1"/>
</dbReference>
<dbReference type="AlphaFoldDB" id="A0A8S1SCL2"/>
<keyword evidence="2" id="KW-1185">Reference proteome</keyword>